<sequence length="359" mass="39616">QVTRSIDNYQEKAKRIRALPRVTLAAPFTTHEVMLSADGQVGGTFLRGIDLSQPELLADLKRYFPDQDLKGLLTLESVPFNGNGERRAPRGIVLGESLARNILAYKNQQLLVNSPLGVLSPAGIIPNVRKFTMAGEFTTGMREYDQTLALVALDQAQAFFDMGDTVTGIEVKIDDADRAREVAQAIRDAIGPGYTTRDWMEMNRSLFEALKQEKVLMFIVLVLIILVAAFNIISTLVMMTMEKRADIAILKTMGARSRSIRRIFMFEGLLIGSIGTVLGAIGGLIFTWNIQAIAKGVGWLLGIELFSSEVYFISELPAEIRPSELASIVSIAVVVSFLATLYPAWKASRLDPVDALRYE</sequence>
<dbReference type="InterPro" id="IPR051447">
    <property type="entry name" value="Lipoprotein-release_system"/>
</dbReference>
<keyword evidence="4 7" id="KW-0812">Transmembrane</keyword>
<accession>W4LYW5</accession>
<proteinExistence type="inferred from homology"/>
<keyword evidence="5 7" id="KW-1133">Transmembrane helix</keyword>
<comment type="subcellular location">
    <subcellularLocation>
        <location evidence="1">Cell membrane</location>
        <topology evidence="1">Multi-pass membrane protein</topology>
    </subcellularLocation>
</comment>
<dbReference type="PANTHER" id="PTHR30489">
    <property type="entry name" value="LIPOPROTEIN-RELEASING SYSTEM TRANSMEMBRANE PROTEIN LOLE"/>
    <property type="match status" value="1"/>
</dbReference>
<dbReference type="PANTHER" id="PTHR30489:SF0">
    <property type="entry name" value="LIPOPROTEIN-RELEASING SYSTEM TRANSMEMBRANE PROTEIN LOLE"/>
    <property type="match status" value="1"/>
</dbReference>
<dbReference type="InterPro" id="IPR025857">
    <property type="entry name" value="MacB_PCD"/>
</dbReference>
<dbReference type="AlphaFoldDB" id="W4LYW5"/>
<feature type="transmembrane region" description="Helical" evidence="7">
    <location>
        <begin position="292"/>
        <end position="313"/>
    </location>
</feature>
<evidence type="ECO:0000313" key="11">
    <source>
        <dbReference type="Proteomes" id="UP000019141"/>
    </source>
</evidence>
<dbReference type="InterPro" id="IPR003838">
    <property type="entry name" value="ABC3_permease_C"/>
</dbReference>
<organism evidence="10 11">
    <name type="scientific">Entotheonella factor</name>
    <dbReference type="NCBI Taxonomy" id="1429438"/>
    <lineage>
        <taxon>Bacteria</taxon>
        <taxon>Pseudomonadati</taxon>
        <taxon>Nitrospinota/Tectimicrobiota group</taxon>
        <taxon>Candidatus Tectimicrobiota</taxon>
        <taxon>Candidatus Entotheonellia</taxon>
        <taxon>Candidatus Entotheonellales</taxon>
        <taxon>Candidatus Entotheonellaceae</taxon>
        <taxon>Candidatus Entotheonella</taxon>
    </lineage>
</organism>
<evidence type="ECO:0000256" key="4">
    <source>
        <dbReference type="ARBA" id="ARBA00022692"/>
    </source>
</evidence>
<feature type="transmembrane region" description="Helical" evidence="7">
    <location>
        <begin position="262"/>
        <end position="286"/>
    </location>
</feature>
<dbReference type="EMBL" id="AZHW01000078">
    <property type="protein sequence ID" value="ETX03098.1"/>
    <property type="molecule type" value="Genomic_DNA"/>
</dbReference>
<comment type="caution">
    <text evidence="10">The sequence shown here is derived from an EMBL/GenBank/DDBJ whole genome shotgun (WGS) entry which is preliminary data.</text>
</comment>
<evidence type="ECO:0000256" key="5">
    <source>
        <dbReference type="ARBA" id="ARBA00022989"/>
    </source>
</evidence>
<dbReference type="GO" id="GO:0098797">
    <property type="term" value="C:plasma membrane protein complex"/>
    <property type="evidence" value="ECO:0007669"/>
    <property type="project" value="TreeGrafter"/>
</dbReference>
<keyword evidence="3" id="KW-1003">Cell membrane</keyword>
<feature type="transmembrane region" description="Helical" evidence="7">
    <location>
        <begin position="325"/>
        <end position="345"/>
    </location>
</feature>
<evidence type="ECO:0000313" key="10">
    <source>
        <dbReference type="EMBL" id="ETX03098.1"/>
    </source>
</evidence>
<evidence type="ECO:0000256" key="2">
    <source>
        <dbReference type="ARBA" id="ARBA00005236"/>
    </source>
</evidence>
<evidence type="ECO:0000256" key="1">
    <source>
        <dbReference type="ARBA" id="ARBA00004651"/>
    </source>
</evidence>
<dbReference type="Proteomes" id="UP000019141">
    <property type="component" value="Unassembled WGS sequence"/>
</dbReference>
<comment type="similarity">
    <text evidence="2">Belongs to the ABC-4 integral membrane protein family. LolC/E subfamily.</text>
</comment>
<reference evidence="10 11" key="1">
    <citation type="journal article" date="2014" name="Nature">
        <title>An environmental bacterial taxon with a large and distinct metabolic repertoire.</title>
        <authorList>
            <person name="Wilson M.C."/>
            <person name="Mori T."/>
            <person name="Ruckert C."/>
            <person name="Uria A.R."/>
            <person name="Helf M.J."/>
            <person name="Takada K."/>
            <person name="Gernert C."/>
            <person name="Steffens U.A."/>
            <person name="Heycke N."/>
            <person name="Schmitt S."/>
            <person name="Rinke C."/>
            <person name="Helfrich E.J."/>
            <person name="Brachmann A.O."/>
            <person name="Gurgui C."/>
            <person name="Wakimoto T."/>
            <person name="Kracht M."/>
            <person name="Crusemann M."/>
            <person name="Hentschel U."/>
            <person name="Abe I."/>
            <person name="Matsunaga S."/>
            <person name="Kalinowski J."/>
            <person name="Takeyama H."/>
            <person name="Piel J."/>
        </authorList>
    </citation>
    <scope>NUCLEOTIDE SEQUENCE [LARGE SCALE GENOMIC DNA]</scope>
    <source>
        <strain evidence="11">TSY1</strain>
    </source>
</reference>
<evidence type="ECO:0000259" key="9">
    <source>
        <dbReference type="Pfam" id="PF12704"/>
    </source>
</evidence>
<feature type="non-terminal residue" evidence="10">
    <location>
        <position position="1"/>
    </location>
</feature>
<evidence type="ECO:0000256" key="7">
    <source>
        <dbReference type="SAM" id="Phobius"/>
    </source>
</evidence>
<dbReference type="Pfam" id="PF12704">
    <property type="entry name" value="MacB_PCD"/>
    <property type="match status" value="1"/>
</dbReference>
<feature type="transmembrane region" description="Helical" evidence="7">
    <location>
        <begin position="215"/>
        <end position="241"/>
    </location>
</feature>
<protein>
    <submittedName>
        <fullName evidence="10">Uncharacterized protein</fullName>
    </submittedName>
</protein>
<name>W4LYW5_ENTF1</name>
<keyword evidence="11" id="KW-1185">Reference proteome</keyword>
<evidence type="ECO:0000256" key="3">
    <source>
        <dbReference type="ARBA" id="ARBA00022475"/>
    </source>
</evidence>
<evidence type="ECO:0000256" key="6">
    <source>
        <dbReference type="ARBA" id="ARBA00023136"/>
    </source>
</evidence>
<feature type="domain" description="ABC3 transporter permease C-terminal" evidence="8">
    <location>
        <begin position="219"/>
        <end position="352"/>
    </location>
</feature>
<evidence type="ECO:0000259" key="8">
    <source>
        <dbReference type="Pfam" id="PF02687"/>
    </source>
</evidence>
<dbReference type="Pfam" id="PF02687">
    <property type="entry name" value="FtsX"/>
    <property type="match status" value="1"/>
</dbReference>
<feature type="domain" description="MacB-like periplasmic core" evidence="9">
    <location>
        <begin position="12"/>
        <end position="188"/>
    </location>
</feature>
<dbReference type="HOGENOM" id="CLU_770537_0_0_7"/>
<dbReference type="GO" id="GO:0044874">
    <property type="term" value="P:lipoprotein localization to outer membrane"/>
    <property type="evidence" value="ECO:0007669"/>
    <property type="project" value="TreeGrafter"/>
</dbReference>
<keyword evidence="6 7" id="KW-0472">Membrane</keyword>
<gene>
    <name evidence="10" type="ORF">ETSY1_01270</name>
</gene>